<dbReference type="AlphaFoldDB" id="A0A1G5BCH1"/>
<evidence type="ECO:0000313" key="2">
    <source>
        <dbReference type="EMBL" id="SCX87868.1"/>
    </source>
</evidence>
<keyword evidence="3" id="KW-1185">Reference proteome</keyword>
<dbReference type="OrthoDB" id="3268478at2"/>
<sequence length="110" mass="12878">MNNYCIIVTPQAEEQIRDIAYYIAVDLQEPGAAEVFVDELQEAFQTISSNPERQFLVEDEPWHSEGIRKIKVRNYMVYFWIDIENASVKIIGVCYSKRDLKRFLKGLSLE</sequence>
<dbReference type="EMBL" id="FMUR01000004">
    <property type="protein sequence ID" value="SCX87868.1"/>
    <property type="molecule type" value="Genomic_DNA"/>
</dbReference>
<gene>
    <name evidence="2" type="ORF">SAMN02910451_00655</name>
</gene>
<dbReference type="Gene3D" id="3.30.2310.20">
    <property type="entry name" value="RelE-like"/>
    <property type="match status" value="1"/>
</dbReference>
<keyword evidence="1" id="KW-1277">Toxin-antitoxin system</keyword>
<proteinExistence type="predicted"/>
<dbReference type="InterPro" id="IPR007712">
    <property type="entry name" value="RelE/ParE_toxin"/>
</dbReference>
<protein>
    <submittedName>
        <fullName evidence="2">ParE toxin of type II toxin-antitoxin system, parDE</fullName>
    </submittedName>
</protein>
<dbReference type="RefSeq" id="WP_026668454.1">
    <property type="nucleotide sequence ID" value="NZ_FMUR01000004.1"/>
</dbReference>
<evidence type="ECO:0000313" key="3">
    <source>
        <dbReference type="Proteomes" id="UP000183047"/>
    </source>
</evidence>
<dbReference type="InterPro" id="IPR035093">
    <property type="entry name" value="RelE/ParE_toxin_dom_sf"/>
</dbReference>
<evidence type="ECO:0000256" key="1">
    <source>
        <dbReference type="ARBA" id="ARBA00022649"/>
    </source>
</evidence>
<reference evidence="3" key="1">
    <citation type="submission" date="2016-10" db="EMBL/GenBank/DDBJ databases">
        <authorList>
            <person name="Varghese N."/>
            <person name="Submissions S."/>
        </authorList>
    </citation>
    <scope>NUCLEOTIDE SEQUENCE [LARGE SCALE GENOMIC DNA]</scope>
    <source>
        <strain evidence="3">XBD2006</strain>
    </source>
</reference>
<dbReference type="Proteomes" id="UP000183047">
    <property type="component" value="Unassembled WGS sequence"/>
</dbReference>
<name>A0A1G5BCH1_9FIRM</name>
<dbReference type="Pfam" id="PF05016">
    <property type="entry name" value="ParE_toxin"/>
    <property type="match status" value="1"/>
</dbReference>
<accession>A0A1G5BCH1</accession>
<organism evidence="2 3">
    <name type="scientific">Butyrivibrio hungatei</name>
    <dbReference type="NCBI Taxonomy" id="185008"/>
    <lineage>
        <taxon>Bacteria</taxon>
        <taxon>Bacillati</taxon>
        <taxon>Bacillota</taxon>
        <taxon>Clostridia</taxon>
        <taxon>Lachnospirales</taxon>
        <taxon>Lachnospiraceae</taxon>
        <taxon>Butyrivibrio</taxon>
    </lineage>
</organism>